<protein>
    <submittedName>
        <fullName evidence="2">Glutamate racemase</fullName>
        <ecNumber evidence="2">5.1.1.3</ecNumber>
    </submittedName>
</protein>
<dbReference type="Gene3D" id="3.40.50.1860">
    <property type="match status" value="2"/>
</dbReference>
<proteinExistence type="predicted"/>
<dbReference type="InterPro" id="IPR015942">
    <property type="entry name" value="Asp/Glu/hydantoin_racemase"/>
</dbReference>
<dbReference type="PANTHER" id="PTHR21198">
    <property type="entry name" value="GLUTAMATE RACEMASE"/>
    <property type="match status" value="1"/>
</dbReference>
<dbReference type="PANTHER" id="PTHR21198:SF2">
    <property type="entry name" value="GLUTAMATE RACEMASE"/>
    <property type="match status" value="1"/>
</dbReference>
<dbReference type="InterPro" id="IPR018187">
    <property type="entry name" value="Asp/Glu_racemase_AS_1"/>
</dbReference>
<evidence type="ECO:0000313" key="3">
    <source>
        <dbReference type="Proteomes" id="UP000589036"/>
    </source>
</evidence>
<sequence length="266" mass="26593">MRIVLVDSGIGLLSTAAALRKARPDADLTLSMDPDHMPWGPRPPAEIAERALAGARAALDGGPDAIVVACNTASVHALDAVRAELEPGIPVIGTVPAVKPAADRGSPIAIWATPATTGSPYQNDLIERFATGVAVTPVACDGLADAVESADGAAIDAAVARAAARTPGGVAAVVLGCTHYDLVSERVIAALGHRPALFTAAGAVAAQTLRRLGAAARPDAPRTGTVTVLASGRPAELPAAARGYPAGALLCSAQEDLREAPAPGSL</sequence>
<dbReference type="GO" id="GO:0008881">
    <property type="term" value="F:glutamate racemase activity"/>
    <property type="evidence" value="ECO:0007669"/>
    <property type="project" value="UniProtKB-EC"/>
</dbReference>
<dbReference type="Pfam" id="PF01177">
    <property type="entry name" value="Asp_Glu_race"/>
    <property type="match status" value="1"/>
</dbReference>
<dbReference type="GO" id="GO:0009252">
    <property type="term" value="P:peptidoglycan biosynthetic process"/>
    <property type="evidence" value="ECO:0007669"/>
    <property type="project" value="TreeGrafter"/>
</dbReference>
<dbReference type="SUPFAM" id="SSF53681">
    <property type="entry name" value="Aspartate/glutamate racemase"/>
    <property type="match status" value="2"/>
</dbReference>
<evidence type="ECO:0000313" key="2">
    <source>
        <dbReference type="EMBL" id="NYE46395.1"/>
    </source>
</evidence>
<accession>A0A852TS79</accession>
<dbReference type="AlphaFoldDB" id="A0A852TS79"/>
<dbReference type="Proteomes" id="UP000589036">
    <property type="component" value="Unassembled WGS sequence"/>
</dbReference>
<reference evidence="2 3" key="1">
    <citation type="submission" date="2020-07" db="EMBL/GenBank/DDBJ databases">
        <title>Sequencing the genomes of 1000 actinobacteria strains.</title>
        <authorList>
            <person name="Klenk H.-P."/>
        </authorList>
    </citation>
    <scope>NUCLEOTIDE SEQUENCE [LARGE SCALE GENOMIC DNA]</scope>
    <source>
        <strain evidence="2 3">CXB654</strain>
    </source>
</reference>
<dbReference type="EMBL" id="JACCCC010000001">
    <property type="protein sequence ID" value="NYE46395.1"/>
    <property type="molecule type" value="Genomic_DNA"/>
</dbReference>
<organism evidence="2 3">
    <name type="scientific">Spinactinospora alkalitolerans</name>
    <dbReference type="NCBI Taxonomy" id="687207"/>
    <lineage>
        <taxon>Bacteria</taxon>
        <taxon>Bacillati</taxon>
        <taxon>Actinomycetota</taxon>
        <taxon>Actinomycetes</taxon>
        <taxon>Streptosporangiales</taxon>
        <taxon>Nocardiopsidaceae</taxon>
        <taxon>Spinactinospora</taxon>
    </lineage>
</organism>
<name>A0A852TS79_9ACTN</name>
<dbReference type="PROSITE" id="PS00923">
    <property type="entry name" value="ASP_GLU_RACEMASE_1"/>
    <property type="match status" value="1"/>
</dbReference>
<evidence type="ECO:0000256" key="1">
    <source>
        <dbReference type="ARBA" id="ARBA00023235"/>
    </source>
</evidence>
<keyword evidence="3" id="KW-1185">Reference proteome</keyword>
<comment type="caution">
    <text evidence="2">The sequence shown here is derived from an EMBL/GenBank/DDBJ whole genome shotgun (WGS) entry which is preliminary data.</text>
</comment>
<gene>
    <name evidence="2" type="ORF">HDA32_001515</name>
</gene>
<dbReference type="InterPro" id="IPR001920">
    <property type="entry name" value="Asp/Glu_race"/>
</dbReference>
<keyword evidence="1 2" id="KW-0413">Isomerase</keyword>
<dbReference type="RefSeq" id="WP_179642506.1">
    <property type="nucleotide sequence ID" value="NZ_BAAAYY010000022.1"/>
</dbReference>
<dbReference type="EC" id="5.1.1.3" evidence="2"/>